<sequence>MPSTDANKTISLDAERSDESTNSLKYQLIEQPALREWLLFHTIPGSWPLLPPFQSLQTLEIESLSSGILVVPAMPALLDLQIHFDMEFYCSEEDAWDRDCAVLVDFSMLPRLYKLTISHLQLGGLIFHGKSESLKTLEVIQSEGELSDKLSDILREIGVGLEQIIVNDSWGTCRALNVELFSLKKIHLFMSPAFLPFLLLNKFPALEEITWECSVWEASCLSEELKAIRSNFPNDKNDWASIMQLTNSNGNLTLFIDLARRHLIDCFERIKD</sequence>
<dbReference type="Proteomes" id="UP000326799">
    <property type="component" value="Unassembled WGS sequence"/>
</dbReference>
<gene>
    <name evidence="1" type="ORF">BDV33DRAFT_185561</name>
</gene>
<evidence type="ECO:0000313" key="1">
    <source>
        <dbReference type="EMBL" id="KAB8213048.1"/>
    </source>
</evidence>
<reference evidence="1 2" key="1">
    <citation type="submission" date="2019-04" db="EMBL/GenBank/DDBJ databases">
        <title>Fungal friends and foes A comparative genomics study of 23 Aspergillus species from section Flavi.</title>
        <authorList>
            <consortium name="DOE Joint Genome Institute"/>
            <person name="Kjaerbolling I."/>
            <person name="Vesth T.C."/>
            <person name="Frisvad J.C."/>
            <person name="Nybo J.L."/>
            <person name="Theobald S."/>
            <person name="Kildgaard S."/>
            <person name="Petersen T.I."/>
            <person name="Kuo A."/>
            <person name="Sato A."/>
            <person name="Lyhne E.K."/>
            <person name="Kogle M.E."/>
            <person name="Wiebenga A."/>
            <person name="Kun R.S."/>
            <person name="Lubbers R.J."/>
            <person name="Makela M.R."/>
            <person name="Barry K."/>
            <person name="Chovatia M."/>
            <person name="Clum A."/>
            <person name="Daum C."/>
            <person name="Haridas S."/>
            <person name="He G."/>
            <person name="LaButti K."/>
            <person name="Lipzen A."/>
            <person name="Mondo S."/>
            <person name="Pangilinan J."/>
            <person name="Riley R."/>
            <person name="Salamov A."/>
            <person name="Simmons B.A."/>
            <person name="Magnuson J.K."/>
            <person name="Henrissat B."/>
            <person name="Mortensen U.H."/>
            <person name="Larsen T.O."/>
            <person name="De vries R.P."/>
            <person name="Grigoriev I.V."/>
            <person name="Machida M."/>
            <person name="Baker S.E."/>
            <person name="Andersen M.R."/>
        </authorList>
    </citation>
    <scope>NUCLEOTIDE SEQUENCE [LARGE SCALE GENOMIC DNA]</scope>
    <source>
        <strain evidence="1 2">CBS 126849</strain>
    </source>
</reference>
<evidence type="ECO:0000313" key="2">
    <source>
        <dbReference type="Proteomes" id="UP000326799"/>
    </source>
</evidence>
<proteinExistence type="predicted"/>
<name>A0A5N6E6Q2_9EURO</name>
<accession>A0A5N6E6Q2</accession>
<protein>
    <submittedName>
        <fullName evidence="1">Uncharacterized protein</fullName>
    </submittedName>
</protein>
<dbReference type="AlphaFoldDB" id="A0A5N6E6Q2"/>
<keyword evidence="2" id="KW-1185">Reference proteome</keyword>
<organism evidence="1 2">
    <name type="scientific">Aspergillus novoparasiticus</name>
    <dbReference type="NCBI Taxonomy" id="986946"/>
    <lineage>
        <taxon>Eukaryota</taxon>
        <taxon>Fungi</taxon>
        <taxon>Dikarya</taxon>
        <taxon>Ascomycota</taxon>
        <taxon>Pezizomycotina</taxon>
        <taxon>Eurotiomycetes</taxon>
        <taxon>Eurotiomycetidae</taxon>
        <taxon>Eurotiales</taxon>
        <taxon>Aspergillaceae</taxon>
        <taxon>Aspergillus</taxon>
        <taxon>Aspergillus subgen. Circumdati</taxon>
    </lineage>
</organism>
<dbReference type="EMBL" id="ML733725">
    <property type="protein sequence ID" value="KAB8213048.1"/>
    <property type="molecule type" value="Genomic_DNA"/>
</dbReference>